<evidence type="ECO:0000256" key="4">
    <source>
        <dbReference type="PIRSR" id="PIRSR600514-1"/>
    </source>
</evidence>
<gene>
    <name evidence="6" type="ORF">IAA55_01775</name>
</gene>
<comment type="caution">
    <text evidence="6">The sequence shown here is derived from an EMBL/GenBank/DDBJ whole genome shotgun (WGS) entry which is preliminary data.</text>
</comment>
<dbReference type="Gene3D" id="3.20.20.80">
    <property type="entry name" value="Glycosidases"/>
    <property type="match status" value="1"/>
</dbReference>
<feature type="domain" description="Glycosyl hydrolases family 39 N-terminal catalytic" evidence="5">
    <location>
        <begin position="268"/>
        <end position="469"/>
    </location>
</feature>
<evidence type="ECO:0000313" key="7">
    <source>
        <dbReference type="Proteomes" id="UP000823912"/>
    </source>
</evidence>
<dbReference type="InterPro" id="IPR051923">
    <property type="entry name" value="Glycosyl_Hydrolase_39"/>
</dbReference>
<reference evidence="6" key="1">
    <citation type="submission" date="2020-10" db="EMBL/GenBank/DDBJ databases">
        <authorList>
            <person name="Gilroy R."/>
        </authorList>
    </citation>
    <scope>NUCLEOTIDE SEQUENCE</scope>
    <source>
        <strain evidence="6">ChiSjej5B23-6657</strain>
    </source>
</reference>
<evidence type="ECO:0000256" key="2">
    <source>
        <dbReference type="ARBA" id="ARBA00022801"/>
    </source>
</evidence>
<keyword evidence="3" id="KW-0326">Glycosidase</keyword>
<dbReference type="PROSITE" id="PS01027">
    <property type="entry name" value="GLYCOSYL_HYDROL_F39"/>
    <property type="match status" value="1"/>
</dbReference>
<evidence type="ECO:0000259" key="5">
    <source>
        <dbReference type="Pfam" id="PF01229"/>
    </source>
</evidence>
<dbReference type="InterPro" id="IPR017853">
    <property type="entry name" value="GH"/>
</dbReference>
<protein>
    <submittedName>
        <fullName evidence="6">Beta-xylosidase</fullName>
    </submittedName>
</protein>
<keyword evidence="2" id="KW-0378">Hydrolase</keyword>
<comment type="similarity">
    <text evidence="1">Belongs to the glycosyl hydrolase 39 family.</text>
</comment>
<dbReference type="SUPFAM" id="SSF51445">
    <property type="entry name" value="(Trans)glycosidases"/>
    <property type="match status" value="1"/>
</dbReference>
<dbReference type="InterPro" id="IPR049165">
    <property type="entry name" value="GH39_as"/>
</dbReference>
<dbReference type="Pfam" id="PF01229">
    <property type="entry name" value="Glyco_hydro_39"/>
    <property type="match status" value="2"/>
</dbReference>
<dbReference type="EMBL" id="DVHM01000031">
    <property type="protein sequence ID" value="HIR69991.1"/>
    <property type="molecule type" value="Genomic_DNA"/>
</dbReference>
<name>A0A9D1J9V4_9FIRM</name>
<accession>A0A9D1J9V4</accession>
<dbReference type="Proteomes" id="UP000823912">
    <property type="component" value="Unassembled WGS sequence"/>
</dbReference>
<evidence type="ECO:0000313" key="6">
    <source>
        <dbReference type="EMBL" id="HIR69991.1"/>
    </source>
</evidence>
<feature type="active site" description="Proton donor" evidence="4">
    <location>
        <position position="160"/>
    </location>
</feature>
<dbReference type="PANTHER" id="PTHR12631:SF10">
    <property type="entry name" value="BETA-XYLOSIDASE-LIKE PROTEIN-RELATED"/>
    <property type="match status" value="1"/>
</dbReference>
<dbReference type="PANTHER" id="PTHR12631">
    <property type="entry name" value="ALPHA-L-IDURONIDASE"/>
    <property type="match status" value="1"/>
</dbReference>
<dbReference type="AlphaFoldDB" id="A0A9D1J9V4"/>
<evidence type="ECO:0000256" key="1">
    <source>
        <dbReference type="ARBA" id="ARBA00008875"/>
    </source>
</evidence>
<reference evidence="6" key="2">
    <citation type="journal article" date="2021" name="PeerJ">
        <title>Extensive microbial diversity within the chicken gut microbiome revealed by metagenomics and culture.</title>
        <authorList>
            <person name="Gilroy R."/>
            <person name="Ravi A."/>
            <person name="Getino M."/>
            <person name="Pursley I."/>
            <person name="Horton D.L."/>
            <person name="Alikhan N.F."/>
            <person name="Baker D."/>
            <person name="Gharbi K."/>
            <person name="Hall N."/>
            <person name="Watson M."/>
            <person name="Adriaenssens E.M."/>
            <person name="Foster-Nyarko E."/>
            <person name="Jarju S."/>
            <person name="Secka A."/>
            <person name="Antonio M."/>
            <person name="Oren A."/>
            <person name="Chaudhuri R.R."/>
            <person name="La Ragione R."/>
            <person name="Hildebrand F."/>
            <person name="Pallen M.J."/>
        </authorList>
    </citation>
    <scope>NUCLEOTIDE SEQUENCE</scope>
    <source>
        <strain evidence="6">ChiSjej5B23-6657</strain>
    </source>
</reference>
<dbReference type="SUPFAM" id="SSF51011">
    <property type="entry name" value="Glycosyl hydrolase domain"/>
    <property type="match status" value="1"/>
</dbReference>
<sequence>MAVKYEIDLNETGKEFPHYWELCVGSCHAATVLREDVRRQIRKAHEECGFQYLRFHGLFDDDMSVVLPPMGPGEEEISFFNVDSIFDFLLDTGMKPFVEIGFMPEFYASGTQTCFHYKGNVTMPAEDDKWTRLIRLFGEHLLERYGREEVSTWFFEVWNEPNLRFFFDGTQEDYFHLYEMTARTLKAVDACFRVGGPATSVNAWIPEFRSFCEKHQVPLDFITTHHYPSDDPLSTMGMNGPGVKGTSPMDPEVMEQMKKLPPEELAKIIEKMMHKENNNPRDILARMTKKAKEEAGDYPLYYTEWNGSKEYDTSYQAAFVTQTIACNEGLVEGYSYWTVSDIFEEMGLHGAPFHNEFGIQTKHGVAKPVYRVFEALHEAGNRRLFVEGSHPTAEVLALKEGKQVMLFAYNHDIERRDIAPQEMELTLVGQIASIEKAVIDEEHCNPKKAWETMGSPAYLTREQVEVLDKESRLTYEQIPVAGNGETKLHFTAEEESVTIFRISLA</sequence>
<dbReference type="InterPro" id="IPR000514">
    <property type="entry name" value="Glyco_hydro_39"/>
</dbReference>
<dbReference type="Gene3D" id="2.60.40.1500">
    <property type="entry name" value="Glycosyl hydrolase domain, family 39"/>
    <property type="match status" value="1"/>
</dbReference>
<dbReference type="PRINTS" id="PR00745">
    <property type="entry name" value="GLHYDRLASE39"/>
</dbReference>
<organism evidence="6 7">
    <name type="scientific">Candidatus Pullilachnospira gallistercoris</name>
    <dbReference type="NCBI Taxonomy" id="2840911"/>
    <lineage>
        <taxon>Bacteria</taxon>
        <taxon>Bacillati</taxon>
        <taxon>Bacillota</taxon>
        <taxon>Clostridia</taxon>
        <taxon>Lachnospirales</taxon>
        <taxon>Lachnospiraceae</taxon>
        <taxon>Lachnospiraceae incertae sedis</taxon>
        <taxon>Candidatus Pullilachnospira</taxon>
    </lineage>
</organism>
<feature type="domain" description="Glycosyl hydrolases family 39 N-terminal catalytic" evidence="5">
    <location>
        <begin position="4"/>
        <end position="236"/>
    </location>
</feature>
<evidence type="ECO:0000256" key="3">
    <source>
        <dbReference type="ARBA" id="ARBA00023295"/>
    </source>
</evidence>
<dbReference type="GO" id="GO:0005975">
    <property type="term" value="P:carbohydrate metabolic process"/>
    <property type="evidence" value="ECO:0007669"/>
    <property type="project" value="InterPro"/>
</dbReference>
<dbReference type="GO" id="GO:0004553">
    <property type="term" value="F:hydrolase activity, hydrolyzing O-glycosyl compounds"/>
    <property type="evidence" value="ECO:0007669"/>
    <property type="project" value="InterPro"/>
</dbReference>
<proteinExistence type="inferred from homology"/>
<dbReference type="InterPro" id="IPR049166">
    <property type="entry name" value="GH39_cat"/>
</dbReference>